<keyword evidence="1" id="KW-1133">Transmembrane helix</keyword>
<dbReference type="EMBL" id="BAABFA010000010">
    <property type="protein sequence ID" value="GAA4465197.1"/>
    <property type="molecule type" value="Genomic_DNA"/>
</dbReference>
<reference evidence="3" key="1">
    <citation type="journal article" date="2019" name="Int. J. Syst. Evol. Microbiol.">
        <title>The Global Catalogue of Microorganisms (GCM) 10K type strain sequencing project: providing services to taxonomists for standard genome sequencing and annotation.</title>
        <authorList>
            <consortium name="The Broad Institute Genomics Platform"/>
            <consortium name="The Broad Institute Genome Sequencing Center for Infectious Disease"/>
            <person name="Wu L."/>
            <person name="Ma J."/>
        </authorList>
    </citation>
    <scope>NUCLEOTIDE SEQUENCE [LARGE SCALE GENOMIC DNA]</scope>
    <source>
        <strain evidence="3">JCM 32105</strain>
    </source>
</reference>
<sequence>MACVSDMDVNMNEHNSLYLSIGSFLGSVCSFLYAYVTAGNIAWLIGCVAGLVSIWAGVLTIKEKRIRIKNLRHENNKGDTDGQ</sequence>
<dbReference type="Proteomes" id="UP001500067">
    <property type="component" value="Unassembled WGS sequence"/>
</dbReference>
<organism evidence="2 3">
    <name type="scientific">Nemorincola caseinilytica</name>
    <dbReference type="NCBI Taxonomy" id="2054315"/>
    <lineage>
        <taxon>Bacteria</taxon>
        <taxon>Pseudomonadati</taxon>
        <taxon>Bacteroidota</taxon>
        <taxon>Chitinophagia</taxon>
        <taxon>Chitinophagales</taxon>
        <taxon>Chitinophagaceae</taxon>
        <taxon>Nemorincola</taxon>
    </lineage>
</organism>
<keyword evidence="3" id="KW-1185">Reference proteome</keyword>
<feature type="transmembrane region" description="Helical" evidence="1">
    <location>
        <begin position="17"/>
        <end position="35"/>
    </location>
</feature>
<evidence type="ECO:0000256" key="1">
    <source>
        <dbReference type="SAM" id="Phobius"/>
    </source>
</evidence>
<gene>
    <name evidence="2" type="ORF">GCM10023093_16940</name>
</gene>
<accession>A0ABP8NEV5</accession>
<protein>
    <submittedName>
        <fullName evidence="2">Uncharacterized protein</fullName>
    </submittedName>
</protein>
<name>A0ABP8NEV5_9BACT</name>
<proteinExistence type="predicted"/>
<keyword evidence="1" id="KW-0812">Transmembrane</keyword>
<keyword evidence="1" id="KW-0472">Membrane</keyword>
<feature type="transmembrane region" description="Helical" evidence="1">
    <location>
        <begin position="41"/>
        <end position="61"/>
    </location>
</feature>
<evidence type="ECO:0000313" key="2">
    <source>
        <dbReference type="EMBL" id="GAA4465197.1"/>
    </source>
</evidence>
<dbReference type="RefSeq" id="WP_345081538.1">
    <property type="nucleotide sequence ID" value="NZ_BAABFA010000010.1"/>
</dbReference>
<comment type="caution">
    <text evidence="2">The sequence shown here is derived from an EMBL/GenBank/DDBJ whole genome shotgun (WGS) entry which is preliminary data.</text>
</comment>
<evidence type="ECO:0000313" key="3">
    <source>
        <dbReference type="Proteomes" id="UP001500067"/>
    </source>
</evidence>